<dbReference type="InterPro" id="IPR029058">
    <property type="entry name" value="AB_hydrolase_fold"/>
</dbReference>
<accession>A0A1G8ATW7</accession>
<dbReference type="AlphaFoldDB" id="A0A1G8ATW7"/>
<dbReference type="Gene3D" id="3.40.50.1820">
    <property type="entry name" value="alpha/beta hydrolase"/>
    <property type="match status" value="1"/>
</dbReference>
<evidence type="ECO:0000313" key="3">
    <source>
        <dbReference type="Proteomes" id="UP000182894"/>
    </source>
</evidence>
<dbReference type="Pfam" id="PF06057">
    <property type="entry name" value="VirJ"/>
    <property type="match status" value="1"/>
</dbReference>
<reference evidence="3" key="1">
    <citation type="submission" date="2016-10" db="EMBL/GenBank/DDBJ databases">
        <authorList>
            <person name="Varghese N."/>
            <person name="Submissions S."/>
        </authorList>
    </citation>
    <scope>NUCLEOTIDE SEQUENCE [LARGE SCALE GENOMIC DNA]</scope>
    <source>
        <strain evidence="3">ATCC 700689</strain>
    </source>
</reference>
<dbReference type="InterPro" id="IPR011225">
    <property type="entry name" value="IV_sec_VirJ"/>
</dbReference>
<feature type="domain" description="Bacterial virulence" evidence="1">
    <location>
        <begin position="232"/>
        <end position="419"/>
    </location>
</feature>
<dbReference type="EMBL" id="FNCO01000005">
    <property type="protein sequence ID" value="SDH24451.1"/>
    <property type="molecule type" value="Genomic_DNA"/>
</dbReference>
<protein>
    <submittedName>
        <fullName evidence="2">Type IV secretory pathway, VirJ component</fullName>
    </submittedName>
</protein>
<keyword evidence="3" id="KW-1185">Reference proteome</keyword>
<sequence>MIQRYWRFLLAALVILVVALGFWLWNRPAAQPTLERMTLEDGSALIRATPSTKVKTRVALAVTTDDALTEKQVLALSYDASAQVIQVVLPKDDCQLQEKTFSAGLQKLDGTPDVVAGISAGGSVAWDWLAGQNNDKAQAISVNFVLNQPHCKVPPPKAAAHGKWTVAWNDGPDDETAVFVRDTPNAETKISDYDIKYPQILNTEVRHLLIADDASGGLNIPVVEVPSSQPSDTVTLFLSGDGGWRDLDKDVAGDMAKSGGYPVVGIDTLRYYWEHKSPEQTAADLTELMAHYRQKWGAKHFVLAGYSFGADVLPAIYNRLPEDDKARVDGIILLAFARSGSFEIAVEGWLGASGKEAATGPEMAKLPGDKVFCVYGVEEKDESGCTEATAPGQKLQLPGGHHFDEDYPALAKRLIAVIDKWKGKEAPESAGAE</sequence>
<dbReference type="STRING" id="89065.SAMN05216605_105170"/>
<organism evidence="2 3">
    <name type="scientific">Pseudomonas abietaniphila</name>
    <dbReference type="NCBI Taxonomy" id="89065"/>
    <lineage>
        <taxon>Bacteria</taxon>
        <taxon>Pseudomonadati</taxon>
        <taxon>Pseudomonadota</taxon>
        <taxon>Gammaproteobacteria</taxon>
        <taxon>Pseudomonadales</taxon>
        <taxon>Pseudomonadaceae</taxon>
        <taxon>Pseudomonas</taxon>
    </lineage>
</organism>
<dbReference type="OrthoDB" id="641022at2"/>
<name>A0A1G8ATW7_9PSED</name>
<dbReference type="SUPFAM" id="SSF53474">
    <property type="entry name" value="alpha/beta-Hydrolases"/>
    <property type="match status" value="1"/>
</dbReference>
<dbReference type="PIRSF" id="PIRSF029063">
    <property type="entry name" value="IV_sec_VirJ"/>
    <property type="match status" value="1"/>
</dbReference>
<proteinExistence type="predicted"/>
<evidence type="ECO:0000259" key="1">
    <source>
        <dbReference type="Pfam" id="PF06057"/>
    </source>
</evidence>
<dbReference type="RefSeq" id="WP_074752685.1">
    <property type="nucleotide sequence ID" value="NZ_FNCO01000005.1"/>
</dbReference>
<dbReference type="Proteomes" id="UP000182894">
    <property type="component" value="Unassembled WGS sequence"/>
</dbReference>
<gene>
    <name evidence="2" type="ORF">SAMN05216605_105170</name>
</gene>
<evidence type="ECO:0000313" key="2">
    <source>
        <dbReference type="EMBL" id="SDH24451.1"/>
    </source>
</evidence>
<dbReference type="InterPro" id="IPR010333">
    <property type="entry name" value="VirJ"/>
</dbReference>